<accession>A0A2S4N9Y3</accession>
<dbReference type="InterPro" id="IPR036852">
    <property type="entry name" value="Peptidase_S8/S53_dom_sf"/>
</dbReference>
<feature type="signal peptide" evidence="7">
    <location>
        <begin position="1"/>
        <end position="18"/>
    </location>
</feature>
<dbReference type="GO" id="GO:0006508">
    <property type="term" value="P:proteolysis"/>
    <property type="evidence" value="ECO:0007669"/>
    <property type="project" value="UniProtKB-KW"/>
</dbReference>
<organism evidence="10 11">
    <name type="scientific">Flavobacterium croceum DSM 17960</name>
    <dbReference type="NCBI Taxonomy" id="1121886"/>
    <lineage>
        <taxon>Bacteria</taxon>
        <taxon>Pseudomonadati</taxon>
        <taxon>Bacteroidota</taxon>
        <taxon>Flavobacteriia</taxon>
        <taxon>Flavobacteriales</taxon>
        <taxon>Flavobacteriaceae</taxon>
        <taxon>Flavobacterium</taxon>
    </lineage>
</organism>
<dbReference type="InterPro" id="IPR034058">
    <property type="entry name" value="TagA/B/C/D_pept_dom"/>
</dbReference>
<dbReference type="PROSITE" id="PS51892">
    <property type="entry name" value="SUBTILASE"/>
    <property type="match status" value="1"/>
</dbReference>
<keyword evidence="5 6" id="KW-0720">Serine protease</keyword>
<dbReference type="InterPro" id="IPR023828">
    <property type="entry name" value="Peptidase_S8_Ser-AS"/>
</dbReference>
<dbReference type="CDD" id="cd04842">
    <property type="entry name" value="Peptidases_S8_Kp43_protease"/>
    <property type="match status" value="1"/>
</dbReference>
<dbReference type="InterPro" id="IPR051048">
    <property type="entry name" value="Peptidase_S8/S53_subtilisin"/>
</dbReference>
<evidence type="ECO:0000256" key="4">
    <source>
        <dbReference type="ARBA" id="ARBA00022801"/>
    </source>
</evidence>
<dbReference type="PROSITE" id="PS00138">
    <property type="entry name" value="SUBTILASE_SER"/>
    <property type="match status" value="1"/>
</dbReference>
<dbReference type="Gene3D" id="3.40.50.200">
    <property type="entry name" value="Peptidase S8/S53 domain"/>
    <property type="match status" value="1"/>
</dbReference>
<protein>
    <submittedName>
        <fullName evidence="10">Putative secreted protein (Por secretion system target)</fullName>
    </submittedName>
</protein>
<proteinExistence type="inferred from homology"/>
<evidence type="ECO:0000256" key="6">
    <source>
        <dbReference type="PROSITE-ProRule" id="PRU01240"/>
    </source>
</evidence>
<dbReference type="NCBIfam" id="TIGR04183">
    <property type="entry name" value="Por_Secre_tail"/>
    <property type="match status" value="1"/>
</dbReference>
<keyword evidence="2 6" id="KW-0645">Protease</keyword>
<evidence type="ECO:0000256" key="2">
    <source>
        <dbReference type="ARBA" id="ARBA00022670"/>
    </source>
</evidence>
<name>A0A2S4N9Y3_9FLAO</name>
<feature type="active site" description="Charge relay system" evidence="6">
    <location>
        <position position="162"/>
    </location>
</feature>
<reference evidence="10 11" key="1">
    <citation type="submission" date="2018-01" db="EMBL/GenBank/DDBJ databases">
        <title>Genomic Encyclopedia of Type Strains, Phase I: the one thousand microbial genomes (KMG-I) project.</title>
        <authorList>
            <person name="Goeker M."/>
        </authorList>
    </citation>
    <scope>NUCLEOTIDE SEQUENCE [LARGE SCALE GENOMIC DNA]</scope>
    <source>
        <strain evidence="10 11">DSM 17960</strain>
    </source>
</reference>
<evidence type="ECO:0000259" key="9">
    <source>
        <dbReference type="Pfam" id="PF18962"/>
    </source>
</evidence>
<comment type="similarity">
    <text evidence="1 6">Belongs to the peptidase S8 family.</text>
</comment>
<gene>
    <name evidence="10" type="ORF">Q361_10317</name>
</gene>
<feature type="domain" description="Secretion system C-terminal sorting" evidence="9">
    <location>
        <begin position="570"/>
        <end position="642"/>
    </location>
</feature>
<dbReference type="InterPro" id="IPR026444">
    <property type="entry name" value="Secre_tail"/>
</dbReference>
<feature type="chain" id="PRO_5015479922" evidence="7">
    <location>
        <begin position="19"/>
        <end position="644"/>
    </location>
</feature>
<dbReference type="InterPro" id="IPR015500">
    <property type="entry name" value="Peptidase_S8_subtilisin-rel"/>
</dbReference>
<dbReference type="Proteomes" id="UP000237056">
    <property type="component" value="Unassembled WGS sequence"/>
</dbReference>
<dbReference type="GO" id="GO:0004252">
    <property type="term" value="F:serine-type endopeptidase activity"/>
    <property type="evidence" value="ECO:0007669"/>
    <property type="project" value="UniProtKB-UniRule"/>
</dbReference>
<evidence type="ECO:0000256" key="7">
    <source>
        <dbReference type="SAM" id="SignalP"/>
    </source>
</evidence>
<feature type="active site" description="Charge relay system" evidence="6">
    <location>
        <position position="353"/>
    </location>
</feature>
<evidence type="ECO:0000256" key="1">
    <source>
        <dbReference type="ARBA" id="ARBA00011073"/>
    </source>
</evidence>
<dbReference type="AlphaFoldDB" id="A0A2S4N9Y3"/>
<dbReference type="PANTHER" id="PTHR43399:SF4">
    <property type="entry name" value="CELL WALL-ASSOCIATED PROTEASE"/>
    <property type="match status" value="1"/>
</dbReference>
<keyword evidence="3 7" id="KW-0732">Signal</keyword>
<dbReference type="InterPro" id="IPR000209">
    <property type="entry name" value="Peptidase_S8/S53_dom"/>
</dbReference>
<dbReference type="OrthoDB" id="9792152at2"/>
<evidence type="ECO:0000313" key="10">
    <source>
        <dbReference type="EMBL" id="POS02511.1"/>
    </source>
</evidence>
<evidence type="ECO:0000259" key="8">
    <source>
        <dbReference type="Pfam" id="PF00082"/>
    </source>
</evidence>
<feature type="domain" description="Peptidase S8/S53" evidence="8">
    <location>
        <begin position="120"/>
        <end position="407"/>
    </location>
</feature>
<dbReference type="PRINTS" id="PR00723">
    <property type="entry name" value="SUBTILISIN"/>
</dbReference>
<dbReference type="PANTHER" id="PTHR43399">
    <property type="entry name" value="SUBTILISIN-RELATED"/>
    <property type="match status" value="1"/>
</dbReference>
<evidence type="ECO:0000256" key="5">
    <source>
        <dbReference type="ARBA" id="ARBA00022825"/>
    </source>
</evidence>
<evidence type="ECO:0000313" key="11">
    <source>
        <dbReference type="Proteomes" id="UP000237056"/>
    </source>
</evidence>
<dbReference type="Pfam" id="PF00082">
    <property type="entry name" value="Peptidase_S8"/>
    <property type="match status" value="1"/>
</dbReference>
<feature type="active site" description="Charge relay system" evidence="6">
    <location>
        <position position="125"/>
    </location>
</feature>
<keyword evidence="11" id="KW-1185">Reference proteome</keyword>
<evidence type="ECO:0000256" key="3">
    <source>
        <dbReference type="ARBA" id="ARBA00022729"/>
    </source>
</evidence>
<dbReference type="Pfam" id="PF18962">
    <property type="entry name" value="Por_Secre_tail"/>
    <property type="match status" value="1"/>
</dbReference>
<dbReference type="Gene3D" id="2.60.120.380">
    <property type="match status" value="1"/>
</dbReference>
<dbReference type="InterPro" id="IPR008979">
    <property type="entry name" value="Galactose-bd-like_sf"/>
</dbReference>
<dbReference type="SUPFAM" id="SSF52743">
    <property type="entry name" value="Subtilisin-like"/>
    <property type="match status" value="1"/>
</dbReference>
<dbReference type="SUPFAM" id="SSF49785">
    <property type="entry name" value="Galactose-binding domain-like"/>
    <property type="match status" value="1"/>
</dbReference>
<sequence length="644" mass="71022">MKKYTILLIFLLSISSNSQNLLSKNFIRNNLNINNIISYIKDNKERLKADSISIEKFLVTNQNFKKKYVEKNTTYEVYKILNNRPIYRSTDNSSASLATRTSRLNTGGITGLNLDGDNMLIGVWDGGKARITHEEFKDPDNLTISRITTPDNFVSISPSNDHSTHVVGTIGSRGFNPTAKGMAPKCNIVSYDWNSDTVEVANEVLNNGLLISNHSYGVPVLNENGNLNVPVWIMGNYNNECVSWDQFAQDSPYYLMITSAGNSGMDSYTGGSVNGYDKLTYEKNAKNNLVIANSNPTVNLSTGELSSIIINPSSSQGPSDDGRIKPDISGDGTNLYSPIGTSDNSYDTYSGTSMASPNVAGSLLLLQEYYNRLHPGTYMRSSTLKALACHSALDAGLTGPDPIFGYGLLDSQVAANILTNSTLSTPTSIVNELTLNQNQIYERYVTLTSPKKLIATICWTDVPGIAQDNNHNSTNKALVNDLDIRIIKDTEEFFPWKLNFPSIFMSSSQQDNDVDNVEKIEIEDAIGTYKIRISHKGNLVGSFQNYSLIVSGIDQTLGTVNNNFDKSIFVYPNPTSSILNFNITENIELLSISISDISGKNVMQMPYSDSIQNKINLENLQAGVYFVKFTTKDNVSIVKKIVKE</sequence>
<comment type="caution">
    <text evidence="10">The sequence shown here is derived from an EMBL/GenBank/DDBJ whole genome shotgun (WGS) entry which is preliminary data.</text>
</comment>
<dbReference type="EMBL" id="PQNY01000003">
    <property type="protein sequence ID" value="POS02511.1"/>
    <property type="molecule type" value="Genomic_DNA"/>
</dbReference>
<keyword evidence="4 6" id="KW-0378">Hydrolase</keyword>